<dbReference type="InterPro" id="IPR050109">
    <property type="entry name" value="HTH-type_TetR-like_transc_reg"/>
</dbReference>
<sequence length="179" mass="19126">MAFRLLETAPFDAITIELIAAGAEVSPSSIYRYFGTKEAIFLWDEYDDDVVGRFRQNLATSPPGQAMLDAVTGAMPSLDLYGSTAVLTRARAVAAVPQLRAARANHHERLRHSLGSAMVEHGWPDAVSSTFAGAVIGAFTGALAAWERPGSDSDLTAALARAAEFVKHLDRAATQRHSG</sequence>
<evidence type="ECO:0000256" key="1">
    <source>
        <dbReference type="ARBA" id="ARBA00023015"/>
    </source>
</evidence>
<evidence type="ECO:0000259" key="5">
    <source>
        <dbReference type="PROSITE" id="PS50977"/>
    </source>
</evidence>
<dbReference type="InterPro" id="IPR009057">
    <property type="entry name" value="Homeodomain-like_sf"/>
</dbReference>
<evidence type="ECO:0000313" key="6">
    <source>
        <dbReference type="EMBL" id="GAA1703884.1"/>
    </source>
</evidence>
<dbReference type="SUPFAM" id="SSF46689">
    <property type="entry name" value="Homeodomain-like"/>
    <property type="match status" value="1"/>
</dbReference>
<dbReference type="Gene3D" id="1.10.357.10">
    <property type="entry name" value="Tetracycline Repressor, domain 2"/>
    <property type="match status" value="1"/>
</dbReference>
<evidence type="ECO:0000256" key="2">
    <source>
        <dbReference type="ARBA" id="ARBA00023125"/>
    </source>
</evidence>
<dbReference type="Pfam" id="PF17754">
    <property type="entry name" value="TetR_C_14"/>
    <property type="match status" value="1"/>
</dbReference>
<dbReference type="PROSITE" id="PS50977">
    <property type="entry name" value="HTH_TETR_2"/>
    <property type="match status" value="1"/>
</dbReference>
<keyword evidence="2 4" id="KW-0238">DNA-binding</keyword>
<name>A0ABP4UHN6_9MICO</name>
<protein>
    <recommendedName>
        <fullName evidence="5">HTH tetR-type domain-containing protein</fullName>
    </recommendedName>
</protein>
<dbReference type="EMBL" id="BAAAPL010000002">
    <property type="protein sequence ID" value="GAA1703884.1"/>
    <property type="molecule type" value="Genomic_DNA"/>
</dbReference>
<evidence type="ECO:0000256" key="4">
    <source>
        <dbReference type="PROSITE-ProRule" id="PRU00335"/>
    </source>
</evidence>
<evidence type="ECO:0000313" key="7">
    <source>
        <dbReference type="Proteomes" id="UP001501690"/>
    </source>
</evidence>
<gene>
    <name evidence="6" type="ORF">GCM10009808_22210</name>
</gene>
<evidence type="ECO:0000256" key="3">
    <source>
        <dbReference type="ARBA" id="ARBA00023163"/>
    </source>
</evidence>
<reference evidence="7" key="1">
    <citation type="journal article" date="2019" name="Int. J. Syst. Evol. Microbiol.">
        <title>The Global Catalogue of Microorganisms (GCM) 10K type strain sequencing project: providing services to taxonomists for standard genome sequencing and annotation.</title>
        <authorList>
            <consortium name="The Broad Institute Genomics Platform"/>
            <consortium name="The Broad Institute Genome Sequencing Center for Infectious Disease"/>
            <person name="Wu L."/>
            <person name="Ma J."/>
        </authorList>
    </citation>
    <scope>NUCLEOTIDE SEQUENCE [LARGE SCALE GENOMIC DNA]</scope>
    <source>
        <strain evidence="7">JCM 15577</strain>
    </source>
</reference>
<dbReference type="Gene3D" id="1.10.10.60">
    <property type="entry name" value="Homeodomain-like"/>
    <property type="match status" value="1"/>
</dbReference>
<keyword evidence="3" id="KW-0804">Transcription</keyword>
<proteinExistence type="predicted"/>
<accession>A0ABP4UHN6</accession>
<dbReference type="InterPro" id="IPR041347">
    <property type="entry name" value="MftR_C"/>
</dbReference>
<keyword evidence="1" id="KW-0805">Transcription regulation</keyword>
<dbReference type="InterPro" id="IPR001647">
    <property type="entry name" value="HTH_TetR"/>
</dbReference>
<organism evidence="6 7">
    <name type="scientific">Microbacterium sediminicola</name>
    <dbReference type="NCBI Taxonomy" id="415210"/>
    <lineage>
        <taxon>Bacteria</taxon>
        <taxon>Bacillati</taxon>
        <taxon>Actinomycetota</taxon>
        <taxon>Actinomycetes</taxon>
        <taxon>Micrococcales</taxon>
        <taxon>Microbacteriaceae</taxon>
        <taxon>Microbacterium</taxon>
    </lineage>
</organism>
<comment type="caution">
    <text evidence="6">The sequence shown here is derived from an EMBL/GenBank/DDBJ whole genome shotgun (WGS) entry which is preliminary data.</text>
</comment>
<dbReference type="PANTHER" id="PTHR30055">
    <property type="entry name" value="HTH-TYPE TRANSCRIPTIONAL REGULATOR RUTR"/>
    <property type="match status" value="1"/>
</dbReference>
<feature type="domain" description="HTH tetR-type" evidence="5">
    <location>
        <begin position="1"/>
        <end position="52"/>
    </location>
</feature>
<dbReference type="PANTHER" id="PTHR30055:SF234">
    <property type="entry name" value="HTH-TYPE TRANSCRIPTIONAL REGULATOR BETI"/>
    <property type="match status" value="1"/>
</dbReference>
<keyword evidence="7" id="KW-1185">Reference proteome</keyword>
<dbReference type="Proteomes" id="UP001501690">
    <property type="component" value="Unassembled WGS sequence"/>
</dbReference>
<dbReference type="Pfam" id="PF00440">
    <property type="entry name" value="TetR_N"/>
    <property type="match status" value="1"/>
</dbReference>
<feature type="DNA-binding region" description="H-T-H motif" evidence="4">
    <location>
        <begin position="15"/>
        <end position="34"/>
    </location>
</feature>